<dbReference type="Gene3D" id="1.10.260.40">
    <property type="entry name" value="lambda repressor-like DNA-binding domains"/>
    <property type="match status" value="1"/>
</dbReference>
<keyword evidence="3" id="KW-1185">Reference proteome</keyword>
<dbReference type="KEGG" id="ehn:H9Q80_09635"/>
<dbReference type="PROSITE" id="PS50943">
    <property type="entry name" value="HTH_CROC1"/>
    <property type="match status" value="1"/>
</dbReference>
<name>A0A7G9GTN5_9FIRM</name>
<evidence type="ECO:0000259" key="1">
    <source>
        <dbReference type="PROSITE" id="PS50943"/>
    </source>
</evidence>
<dbReference type="InterPro" id="IPR001387">
    <property type="entry name" value="Cro/C1-type_HTH"/>
</dbReference>
<feature type="domain" description="HTH cro/C1-type" evidence="1">
    <location>
        <begin position="10"/>
        <end position="64"/>
    </location>
</feature>
<accession>A0A7G9GTN5</accession>
<dbReference type="InterPro" id="IPR010982">
    <property type="entry name" value="Lambda_DNA-bd_dom_sf"/>
</dbReference>
<dbReference type="GO" id="GO:0003677">
    <property type="term" value="F:DNA binding"/>
    <property type="evidence" value="ECO:0007669"/>
    <property type="project" value="InterPro"/>
</dbReference>
<gene>
    <name evidence="2" type="ORF">H9Q80_09635</name>
</gene>
<dbReference type="AlphaFoldDB" id="A0A7G9GTN5"/>
<dbReference type="EMBL" id="CP060636">
    <property type="protein sequence ID" value="QNM14167.1"/>
    <property type="molecule type" value="Genomic_DNA"/>
</dbReference>
<evidence type="ECO:0000313" key="3">
    <source>
        <dbReference type="Proteomes" id="UP000515856"/>
    </source>
</evidence>
<dbReference type="Pfam" id="PF01381">
    <property type="entry name" value="HTH_3"/>
    <property type="match status" value="1"/>
</dbReference>
<dbReference type="RefSeq" id="WP_117454852.1">
    <property type="nucleotide sequence ID" value="NZ_CP060636.1"/>
</dbReference>
<protein>
    <submittedName>
        <fullName evidence="2">Helix-turn-helix transcriptional regulator</fullName>
    </submittedName>
</protein>
<proteinExistence type="predicted"/>
<reference evidence="2 3" key="1">
    <citation type="submission" date="2020-08" db="EMBL/GenBank/DDBJ databases">
        <authorList>
            <person name="Liu C."/>
            <person name="Sun Q."/>
        </authorList>
    </citation>
    <scope>NUCLEOTIDE SEQUENCE [LARGE SCALE GENOMIC DNA]</scope>
    <source>
        <strain evidence="2 3">NSJ-61</strain>
    </source>
</reference>
<organism evidence="2 3">
    <name type="scientific">[Eubacterium] hominis</name>
    <dbReference type="NCBI Taxonomy" id="2764325"/>
    <lineage>
        <taxon>Bacteria</taxon>
        <taxon>Bacillati</taxon>
        <taxon>Bacillota</taxon>
        <taxon>Erysipelotrichia</taxon>
        <taxon>Erysipelotrichales</taxon>
        <taxon>Erysipelotrichaceae</taxon>
        <taxon>Amedibacillus</taxon>
    </lineage>
</organism>
<dbReference type="SUPFAM" id="SSF47413">
    <property type="entry name" value="lambda repressor-like DNA-binding domains"/>
    <property type="match status" value="1"/>
</dbReference>
<dbReference type="SMART" id="SM00530">
    <property type="entry name" value="HTH_XRE"/>
    <property type="match status" value="1"/>
</dbReference>
<dbReference type="Proteomes" id="UP000515856">
    <property type="component" value="Chromosome"/>
</dbReference>
<dbReference type="CDD" id="cd00093">
    <property type="entry name" value="HTH_XRE"/>
    <property type="match status" value="1"/>
</dbReference>
<evidence type="ECO:0000313" key="2">
    <source>
        <dbReference type="EMBL" id="QNM14167.1"/>
    </source>
</evidence>
<sequence length="108" mass="12589">MNTKDFGKLIRKKLKEKNMTQAKLAEKLNVSKMQVSHYLNGQNDIPYQNMVKICSILNLNLNAFYGIYDAKVSNQEMMLIELCRNLSAEEMNEVISFATYLAYRRKKT</sequence>